<protein>
    <recommendedName>
        <fullName evidence="5">Lipoprotein</fullName>
    </recommendedName>
</protein>
<reference evidence="3 4" key="1">
    <citation type="submission" date="2020-06" db="EMBL/GenBank/DDBJ databases">
        <authorList>
            <person name="Kim S.-J."/>
            <person name="Park S.-J."/>
        </authorList>
    </citation>
    <scope>NUCLEOTIDE SEQUENCE [LARGE SCALE GENOMIC DNA]</scope>
    <source>
        <strain evidence="3 4">SW-151</strain>
    </source>
</reference>
<evidence type="ECO:0000313" key="4">
    <source>
        <dbReference type="Proteomes" id="UP000652427"/>
    </source>
</evidence>
<evidence type="ECO:0008006" key="5">
    <source>
        <dbReference type="Google" id="ProtNLM"/>
    </source>
</evidence>
<dbReference type="PANTHER" id="PTHR41339:SF1">
    <property type="entry name" value="SECRETED PROTEIN"/>
    <property type="match status" value="1"/>
</dbReference>
<feature type="signal peptide" evidence="2">
    <location>
        <begin position="1"/>
        <end position="24"/>
    </location>
</feature>
<keyword evidence="2" id="KW-0732">Signal</keyword>
<dbReference type="RefSeq" id="WP_176279357.1">
    <property type="nucleotide sequence ID" value="NZ_JABWMH010000002.1"/>
</dbReference>
<gene>
    <name evidence="3" type="ORF">HUO14_08190</name>
</gene>
<evidence type="ECO:0000256" key="2">
    <source>
        <dbReference type="SAM" id="SignalP"/>
    </source>
</evidence>
<accession>A0ABX2N2G5</accession>
<dbReference type="EMBL" id="JABWMH010000002">
    <property type="protein sequence ID" value="NVD27880.1"/>
    <property type="molecule type" value="Genomic_DNA"/>
</dbReference>
<dbReference type="PANTHER" id="PTHR41339">
    <property type="entry name" value="LIPL48"/>
    <property type="match status" value="1"/>
</dbReference>
<feature type="chain" id="PRO_5045461459" description="Lipoprotein" evidence="2">
    <location>
        <begin position="25"/>
        <end position="512"/>
    </location>
</feature>
<organism evidence="3 4">
    <name type="scientific">Parasphingorhabdus flavimaris</name>
    <dbReference type="NCBI Taxonomy" id="266812"/>
    <lineage>
        <taxon>Bacteria</taxon>
        <taxon>Pseudomonadati</taxon>
        <taxon>Pseudomonadota</taxon>
        <taxon>Alphaproteobacteria</taxon>
        <taxon>Sphingomonadales</taxon>
        <taxon>Sphingomonadaceae</taxon>
        <taxon>Parasphingorhabdus</taxon>
    </lineage>
</organism>
<dbReference type="PROSITE" id="PS51257">
    <property type="entry name" value="PROKAR_LIPOPROTEIN"/>
    <property type="match status" value="1"/>
</dbReference>
<dbReference type="Proteomes" id="UP000652427">
    <property type="component" value="Unassembled WGS sequence"/>
</dbReference>
<evidence type="ECO:0000313" key="3">
    <source>
        <dbReference type="EMBL" id="NVD27880.1"/>
    </source>
</evidence>
<proteinExistence type="predicted"/>
<comment type="caution">
    <text evidence="3">The sequence shown here is derived from an EMBL/GenBank/DDBJ whole genome shotgun (WGS) entry which is preliminary data.</text>
</comment>
<sequence>MNKKKFQSILFASAAAFIVTGCGADSVASPGEGNIVVLPTPAPTPAPTPTPTPTPTAGTPATDCPVGTANVGVITTGNGEEARNCQVSGVIQGNLVLPKRPNTANTVYSLSGGVEVGVDGGTTGILTIEPGVTIFGSSGGDFLLVNRGSQLFAEGNASAPIIFTSRQNILGQSGVDSIGQWGGIVILGRAPISDCATGGASNPGGARADCEAIVEGPANAVYGGTLPADSSGRLSYVQVRYPGFEVSPGNELNGITMAGVGSGTFFQNIQVHNSSDDGVEWFGGRVNGKNLVMTGIDDDSVDSDSGYKGHNQFVLAVQRVGGGDHVMEADSNGDEDAEPRQDHKLANVTFVSSGGDHVILLRGGGDYAFYNSVFTSRNGGACVDIDSATTIQAAGAGPDENGPPVFESVFLSCPTAFVDDGNVTVAQIQTLFNAGTNNTANGTSTLSNVAAAFPFVNGANETGVTPFAVSGVNSFFEDVNYIGAVRDANDTRFQGWTCGLYANDCATAPTIG</sequence>
<evidence type="ECO:0000256" key="1">
    <source>
        <dbReference type="SAM" id="MobiDB-lite"/>
    </source>
</evidence>
<name>A0ABX2N2G5_9SPHN</name>
<feature type="compositionally biased region" description="Pro residues" evidence="1">
    <location>
        <begin position="40"/>
        <end position="54"/>
    </location>
</feature>
<keyword evidence="4" id="KW-1185">Reference proteome</keyword>
<feature type="region of interest" description="Disordered" evidence="1">
    <location>
        <begin position="40"/>
        <end position="64"/>
    </location>
</feature>